<evidence type="ECO:0000259" key="1">
    <source>
        <dbReference type="Pfam" id="PF01370"/>
    </source>
</evidence>
<comment type="caution">
    <text evidence="2">The sequence shown here is derived from an EMBL/GenBank/DDBJ whole genome shotgun (WGS) entry which is preliminary data.</text>
</comment>
<protein>
    <submittedName>
        <fullName evidence="2">NAD-dependent epimerase/dehydratase family protein</fullName>
    </submittedName>
</protein>
<dbReference type="SUPFAM" id="SSF51735">
    <property type="entry name" value="NAD(P)-binding Rossmann-fold domains"/>
    <property type="match status" value="1"/>
</dbReference>
<evidence type="ECO:0000313" key="2">
    <source>
        <dbReference type="EMBL" id="MBT1541075.1"/>
    </source>
</evidence>
<accession>A0A9Q2W2A2</accession>
<dbReference type="InterPro" id="IPR036291">
    <property type="entry name" value="NAD(P)-bd_dom_sf"/>
</dbReference>
<proteinExistence type="predicted"/>
<dbReference type="InterPro" id="IPR001509">
    <property type="entry name" value="Epimerase_deHydtase"/>
</dbReference>
<organism evidence="2 3">
    <name type="scientific">Curtobacterium flaccumfaciens pv. flaccumfaciens</name>
    <dbReference type="NCBI Taxonomy" id="138532"/>
    <lineage>
        <taxon>Bacteria</taxon>
        <taxon>Bacillati</taxon>
        <taxon>Actinomycetota</taxon>
        <taxon>Actinomycetes</taxon>
        <taxon>Micrococcales</taxon>
        <taxon>Microbacteriaceae</taxon>
        <taxon>Curtobacterium</taxon>
    </lineage>
</organism>
<gene>
    <name evidence="2" type="ORF">KK103_04815</name>
</gene>
<dbReference type="EMBL" id="JAHEWX010000004">
    <property type="protein sequence ID" value="MBT1541075.1"/>
    <property type="molecule type" value="Genomic_DNA"/>
</dbReference>
<dbReference type="Proteomes" id="UP000709437">
    <property type="component" value="Unassembled WGS sequence"/>
</dbReference>
<dbReference type="Pfam" id="PF01370">
    <property type="entry name" value="Epimerase"/>
    <property type="match status" value="1"/>
</dbReference>
<reference evidence="2" key="1">
    <citation type="submission" date="2021-05" db="EMBL/GenBank/DDBJ databases">
        <title>Whole genome sequence of Curtobacterium flaccumfaciens pv. flaccumfaciens strain CFBP 3417.</title>
        <authorList>
            <person name="Osdaghi E."/>
            <person name="Taghouti G."/>
            <person name="Portier P."/>
            <person name="Fazliarab A."/>
            <person name="Taghavi S.M."/>
            <person name="Briand M."/>
            <person name="Le-Saux M."/>
            <person name="Jacques M.-A."/>
        </authorList>
    </citation>
    <scope>NUCLEOTIDE SEQUENCE</scope>
    <source>
        <strain evidence="2">CFBP 3417</strain>
    </source>
</reference>
<dbReference type="AlphaFoldDB" id="A0A9Q2W2A2"/>
<evidence type="ECO:0000313" key="3">
    <source>
        <dbReference type="Proteomes" id="UP000709437"/>
    </source>
</evidence>
<sequence>MLASESTALASTRKQETMSHHLVIGAGPVGRHVAGLVNARGDRVTVVSRSGRSTGVAGVEHLALDASDADALTRAAEGAAVLYNCANPGDYTQWERTWPPLAAALLTAAERTGATYAITGNLYPYGPVDGHMRARLPDAATDRKGVLRARMWADALAAHDAGRIRAVEVRASDYLGPGIGANGHVTRVLPAALRGRAVWMVGRTDLPHTFTDVLDVARTLVAAAEDESAHGRTWMVPSNPARTQRQALTDVLAATGKPAVPVRRMPAALFRVGGLVSPMLRELADLTYQWTAPYVVDDAESRTRFGIEPTPWDEVCRRTAAGVA</sequence>
<dbReference type="Gene3D" id="3.40.50.720">
    <property type="entry name" value="NAD(P)-binding Rossmann-like Domain"/>
    <property type="match status" value="1"/>
</dbReference>
<name>A0A9Q2W2A2_9MICO</name>
<feature type="domain" description="NAD-dependent epimerase/dehydratase" evidence="1">
    <location>
        <begin position="22"/>
        <end position="234"/>
    </location>
</feature>